<dbReference type="RefSeq" id="WP_386713127.1">
    <property type="nucleotide sequence ID" value="NZ_JBHXIJ010000071.1"/>
</dbReference>
<keyword evidence="1" id="KW-0812">Transmembrane</keyword>
<evidence type="ECO:0000313" key="2">
    <source>
        <dbReference type="EMBL" id="MFD5099844.1"/>
    </source>
</evidence>
<organism evidence="2 3">
    <name type="scientific">Streptomyces albidochromogenes</name>
    <dbReference type="NCBI Taxonomy" id="329524"/>
    <lineage>
        <taxon>Bacteria</taxon>
        <taxon>Bacillati</taxon>
        <taxon>Actinomycetota</taxon>
        <taxon>Actinomycetes</taxon>
        <taxon>Kitasatosporales</taxon>
        <taxon>Streptomycetaceae</taxon>
        <taxon>Streptomyces</taxon>
    </lineage>
</organism>
<feature type="transmembrane region" description="Helical" evidence="1">
    <location>
        <begin position="77"/>
        <end position="97"/>
    </location>
</feature>
<keyword evidence="1" id="KW-0472">Membrane</keyword>
<sequence length="140" mass="14399">MAQDSASRVTRQTVGAIADGAFKVLLAAVSIAGAAPLGRLLGTPAWLMVVSGVALLIGGGIEIKYTSSRSMRTYTQLMIAYDSGWVLAALTGLLMAWQGSRAGGEVWMGYQTGGPVVFAALLAAAAPTRVIPGTQRDTSV</sequence>
<keyword evidence="1" id="KW-1133">Transmembrane helix</keyword>
<dbReference type="Proteomes" id="UP001598448">
    <property type="component" value="Unassembled WGS sequence"/>
</dbReference>
<proteinExistence type="predicted"/>
<gene>
    <name evidence="2" type="ORF">ACFWJN_12885</name>
</gene>
<keyword evidence="3" id="KW-1185">Reference proteome</keyword>
<evidence type="ECO:0000256" key="1">
    <source>
        <dbReference type="SAM" id="Phobius"/>
    </source>
</evidence>
<protein>
    <recommendedName>
        <fullName evidence="4">Holin</fullName>
    </recommendedName>
</protein>
<feature type="transmembrane region" description="Helical" evidence="1">
    <location>
        <begin position="45"/>
        <end position="65"/>
    </location>
</feature>
<evidence type="ECO:0008006" key="4">
    <source>
        <dbReference type="Google" id="ProtNLM"/>
    </source>
</evidence>
<name>A0ABW6FPU4_9ACTN</name>
<accession>A0ABW6FPU4</accession>
<dbReference type="EMBL" id="JBHXIJ010000071">
    <property type="protein sequence ID" value="MFD5099844.1"/>
    <property type="molecule type" value="Genomic_DNA"/>
</dbReference>
<reference evidence="2 3" key="1">
    <citation type="submission" date="2024-09" db="EMBL/GenBank/DDBJ databases">
        <title>The Natural Products Discovery Center: Release of the First 8490 Sequenced Strains for Exploring Actinobacteria Biosynthetic Diversity.</title>
        <authorList>
            <person name="Kalkreuter E."/>
            <person name="Kautsar S.A."/>
            <person name="Yang D."/>
            <person name="Bader C.D."/>
            <person name="Teijaro C.N."/>
            <person name="Fluegel L."/>
            <person name="Davis C.M."/>
            <person name="Simpson J.R."/>
            <person name="Lauterbach L."/>
            <person name="Steele A.D."/>
            <person name="Gui C."/>
            <person name="Meng S."/>
            <person name="Li G."/>
            <person name="Viehrig K."/>
            <person name="Ye F."/>
            <person name="Su P."/>
            <person name="Kiefer A.F."/>
            <person name="Nichols A."/>
            <person name="Cepeda A.J."/>
            <person name="Yan W."/>
            <person name="Fan B."/>
            <person name="Jiang Y."/>
            <person name="Adhikari A."/>
            <person name="Zheng C.-J."/>
            <person name="Schuster L."/>
            <person name="Cowan T.M."/>
            <person name="Smanski M.J."/>
            <person name="Chevrette M.G."/>
            <person name="De Carvalho L.P.S."/>
            <person name="Shen B."/>
        </authorList>
    </citation>
    <scope>NUCLEOTIDE SEQUENCE [LARGE SCALE GENOMIC DNA]</scope>
    <source>
        <strain evidence="2 3">NPDC058348</strain>
    </source>
</reference>
<feature type="transmembrane region" description="Helical" evidence="1">
    <location>
        <begin position="21"/>
        <end position="39"/>
    </location>
</feature>
<evidence type="ECO:0000313" key="3">
    <source>
        <dbReference type="Proteomes" id="UP001598448"/>
    </source>
</evidence>
<feature type="transmembrane region" description="Helical" evidence="1">
    <location>
        <begin position="109"/>
        <end position="126"/>
    </location>
</feature>
<comment type="caution">
    <text evidence="2">The sequence shown here is derived from an EMBL/GenBank/DDBJ whole genome shotgun (WGS) entry which is preliminary data.</text>
</comment>